<dbReference type="PANTHER" id="PTHR45138:SF9">
    <property type="entry name" value="DIGUANYLATE CYCLASE DGCM-RELATED"/>
    <property type="match status" value="1"/>
</dbReference>
<evidence type="ECO:0000256" key="1">
    <source>
        <dbReference type="ARBA" id="ARBA00012528"/>
    </source>
</evidence>
<dbReference type="GO" id="GO:0043709">
    <property type="term" value="P:cell adhesion involved in single-species biofilm formation"/>
    <property type="evidence" value="ECO:0007669"/>
    <property type="project" value="TreeGrafter"/>
</dbReference>
<feature type="signal peptide" evidence="4">
    <location>
        <begin position="1"/>
        <end position="28"/>
    </location>
</feature>
<keyword evidence="4" id="KW-0732">Signal</keyword>
<evidence type="ECO:0000256" key="4">
    <source>
        <dbReference type="SAM" id="SignalP"/>
    </source>
</evidence>
<dbReference type="FunFam" id="3.30.70.270:FF:000001">
    <property type="entry name" value="Diguanylate cyclase domain protein"/>
    <property type="match status" value="1"/>
</dbReference>
<dbReference type="Gene3D" id="3.30.70.270">
    <property type="match status" value="1"/>
</dbReference>
<sequence length="376" mass="40773">MDVRTLFLAQTLALVTSAAMLWAARAQADERNGLRTWMLAISCQGLAYLLLANAGRLPALLSGGLGNALGSLSVAGFYIAIRQFLGLPYSRAWLAAMCLAVTLIGFIAGANYVGATIFNGFVYGLVELMNARVLWRAGRPGLGRMQRLVALFYLLMGLVLPLRAAGLLLAGAQLHYLDLPPAWQEPIYIFGFVYIIVTNLGFLQLCKMRAEAEVREQALTDGLTGLGNRRALDEAMARMLARAQRQEQPSFAVMMADLDHFKSINDRFGHREGDLALAAFAARLKSGLRAQDQAFRYGGEEFSVLLPDSDAAGVLRLAERLRTLVARPGSASEPAISASFGIALWQAGDSADSLFGRADRALYRAKQAGRDRVELG</sequence>
<feature type="transmembrane region" description="Helical" evidence="3">
    <location>
        <begin position="186"/>
        <end position="206"/>
    </location>
</feature>
<dbReference type="SUPFAM" id="SSF55073">
    <property type="entry name" value="Nucleotide cyclase"/>
    <property type="match status" value="1"/>
</dbReference>
<accession>A0AA95SZD7</accession>
<dbReference type="NCBIfam" id="TIGR00254">
    <property type="entry name" value="GGDEF"/>
    <property type="match status" value="1"/>
</dbReference>
<keyword evidence="3" id="KW-0472">Membrane</keyword>
<dbReference type="InterPro" id="IPR000160">
    <property type="entry name" value="GGDEF_dom"/>
</dbReference>
<proteinExistence type="predicted"/>
<dbReference type="GO" id="GO:0052621">
    <property type="term" value="F:diguanylate cyclase activity"/>
    <property type="evidence" value="ECO:0007669"/>
    <property type="project" value="UniProtKB-EC"/>
</dbReference>
<feature type="transmembrane region" description="Helical" evidence="3">
    <location>
        <begin position="147"/>
        <end position="174"/>
    </location>
</feature>
<evidence type="ECO:0000259" key="5">
    <source>
        <dbReference type="PROSITE" id="PS50887"/>
    </source>
</evidence>
<feature type="transmembrane region" description="Helical" evidence="3">
    <location>
        <begin position="93"/>
        <end position="126"/>
    </location>
</feature>
<dbReference type="KEGG" id="pais:PFX98_11870"/>
<dbReference type="SMART" id="SM00267">
    <property type="entry name" value="GGDEF"/>
    <property type="match status" value="1"/>
</dbReference>
<feature type="transmembrane region" description="Helical" evidence="3">
    <location>
        <begin position="59"/>
        <end position="81"/>
    </location>
</feature>
<dbReference type="EMBL" id="CP116346">
    <property type="protein sequence ID" value="WIT14284.1"/>
    <property type="molecule type" value="Genomic_DNA"/>
</dbReference>
<dbReference type="CDD" id="cd01949">
    <property type="entry name" value="GGDEF"/>
    <property type="match status" value="1"/>
</dbReference>
<organism evidence="6 7">
    <name type="scientific">Paucibacter sediminis</name>
    <dbReference type="NCBI Taxonomy" id="3019553"/>
    <lineage>
        <taxon>Bacteria</taxon>
        <taxon>Pseudomonadati</taxon>
        <taxon>Pseudomonadota</taxon>
        <taxon>Betaproteobacteria</taxon>
        <taxon>Burkholderiales</taxon>
        <taxon>Sphaerotilaceae</taxon>
        <taxon>Roseateles</taxon>
    </lineage>
</organism>
<gene>
    <name evidence="6" type="ORF">PFX98_11870</name>
</gene>
<dbReference type="Pfam" id="PF00990">
    <property type="entry name" value="GGDEF"/>
    <property type="match status" value="1"/>
</dbReference>
<keyword evidence="3" id="KW-0812">Transmembrane</keyword>
<dbReference type="AlphaFoldDB" id="A0AA95SZD7"/>
<dbReference type="PANTHER" id="PTHR45138">
    <property type="entry name" value="REGULATORY COMPONENTS OF SENSORY TRANSDUCTION SYSTEM"/>
    <property type="match status" value="1"/>
</dbReference>
<feature type="chain" id="PRO_5041700426" description="diguanylate cyclase" evidence="4">
    <location>
        <begin position="29"/>
        <end position="376"/>
    </location>
</feature>
<evidence type="ECO:0000313" key="7">
    <source>
        <dbReference type="Proteomes" id="UP001177769"/>
    </source>
</evidence>
<keyword evidence="3" id="KW-1133">Transmembrane helix</keyword>
<dbReference type="EC" id="2.7.7.65" evidence="1"/>
<name>A0AA95SZD7_9BURK</name>
<evidence type="ECO:0000256" key="2">
    <source>
        <dbReference type="ARBA" id="ARBA00034247"/>
    </source>
</evidence>
<dbReference type="GO" id="GO:1902201">
    <property type="term" value="P:negative regulation of bacterial-type flagellum-dependent cell motility"/>
    <property type="evidence" value="ECO:0007669"/>
    <property type="project" value="TreeGrafter"/>
</dbReference>
<evidence type="ECO:0000313" key="6">
    <source>
        <dbReference type="EMBL" id="WIT14284.1"/>
    </source>
</evidence>
<evidence type="ECO:0000256" key="3">
    <source>
        <dbReference type="SAM" id="Phobius"/>
    </source>
</evidence>
<feature type="domain" description="GGDEF" evidence="5">
    <location>
        <begin position="249"/>
        <end position="376"/>
    </location>
</feature>
<dbReference type="Proteomes" id="UP001177769">
    <property type="component" value="Chromosome"/>
</dbReference>
<protein>
    <recommendedName>
        <fullName evidence="1">diguanylate cyclase</fullName>
        <ecNumber evidence="1">2.7.7.65</ecNumber>
    </recommendedName>
</protein>
<dbReference type="PROSITE" id="PS50887">
    <property type="entry name" value="GGDEF"/>
    <property type="match status" value="1"/>
</dbReference>
<feature type="transmembrane region" description="Helical" evidence="3">
    <location>
        <begin position="36"/>
        <end position="52"/>
    </location>
</feature>
<comment type="catalytic activity">
    <reaction evidence="2">
        <text>2 GTP = 3',3'-c-di-GMP + 2 diphosphate</text>
        <dbReference type="Rhea" id="RHEA:24898"/>
        <dbReference type="ChEBI" id="CHEBI:33019"/>
        <dbReference type="ChEBI" id="CHEBI:37565"/>
        <dbReference type="ChEBI" id="CHEBI:58805"/>
        <dbReference type="EC" id="2.7.7.65"/>
    </reaction>
</comment>
<dbReference type="InterPro" id="IPR029787">
    <property type="entry name" value="Nucleotide_cyclase"/>
</dbReference>
<dbReference type="RefSeq" id="WP_285235412.1">
    <property type="nucleotide sequence ID" value="NZ_CP116346.1"/>
</dbReference>
<dbReference type="InterPro" id="IPR050469">
    <property type="entry name" value="Diguanylate_Cyclase"/>
</dbReference>
<reference evidence="6" key="1">
    <citation type="submission" date="2023-01" db="EMBL/GenBank/DDBJ databases">
        <title>Whole genome sequence of Paucibacter sp. S2-9 isolated from pond sediment.</title>
        <authorList>
            <person name="Jung J.Y."/>
        </authorList>
    </citation>
    <scope>NUCLEOTIDE SEQUENCE</scope>
    <source>
        <strain evidence="6">S2-9</strain>
    </source>
</reference>
<dbReference type="GO" id="GO:0005886">
    <property type="term" value="C:plasma membrane"/>
    <property type="evidence" value="ECO:0007669"/>
    <property type="project" value="TreeGrafter"/>
</dbReference>
<dbReference type="InterPro" id="IPR043128">
    <property type="entry name" value="Rev_trsase/Diguanyl_cyclase"/>
</dbReference>
<keyword evidence="7" id="KW-1185">Reference proteome</keyword>